<feature type="region of interest" description="Disordered" evidence="1">
    <location>
        <begin position="99"/>
        <end position="140"/>
    </location>
</feature>
<reference evidence="3 4" key="1">
    <citation type="submission" date="2019-08" db="EMBL/GenBank/DDBJ databases">
        <title>Whole genome of Aphis craccivora.</title>
        <authorList>
            <person name="Voronova N.V."/>
            <person name="Shulinski R.S."/>
            <person name="Bandarenka Y.V."/>
            <person name="Zhorov D.G."/>
            <person name="Warner D."/>
        </authorList>
    </citation>
    <scope>NUCLEOTIDE SEQUENCE [LARGE SCALE GENOMIC DNA]</scope>
    <source>
        <strain evidence="3">180601</strain>
        <tissue evidence="3">Whole Body</tissue>
    </source>
</reference>
<keyword evidence="4" id="KW-1185">Reference proteome</keyword>
<evidence type="ECO:0000313" key="3">
    <source>
        <dbReference type="EMBL" id="KAF0749254.1"/>
    </source>
</evidence>
<protein>
    <submittedName>
        <fullName evidence="3">DUF4806 domain-containing protein</fullName>
    </submittedName>
</protein>
<feature type="domain" description="DUF4806" evidence="2">
    <location>
        <begin position="309"/>
        <end position="381"/>
    </location>
</feature>
<dbReference type="OrthoDB" id="6585896at2759"/>
<name>A0A6G0Y582_APHCR</name>
<gene>
    <name evidence="3" type="ORF">FWK35_00026026</name>
</gene>
<organism evidence="3 4">
    <name type="scientific">Aphis craccivora</name>
    <name type="common">Cowpea aphid</name>
    <dbReference type="NCBI Taxonomy" id="307492"/>
    <lineage>
        <taxon>Eukaryota</taxon>
        <taxon>Metazoa</taxon>
        <taxon>Ecdysozoa</taxon>
        <taxon>Arthropoda</taxon>
        <taxon>Hexapoda</taxon>
        <taxon>Insecta</taxon>
        <taxon>Pterygota</taxon>
        <taxon>Neoptera</taxon>
        <taxon>Paraneoptera</taxon>
        <taxon>Hemiptera</taxon>
        <taxon>Sternorrhyncha</taxon>
        <taxon>Aphidomorpha</taxon>
        <taxon>Aphidoidea</taxon>
        <taxon>Aphididae</taxon>
        <taxon>Aphidini</taxon>
        <taxon>Aphis</taxon>
        <taxon>Aphis</taxon>
    </lineage>
</organism>
<dbReference type="EMBL" id="VUJU01006168">
    <property type="protein sequence ID" value="KAF0749254.1"/>
    <property type="molecule type" value="Genomic_DNA"/>
</dbReference>
<sequence>MTWSVVNFNSDNTVEVVPDKWMKIKNGYCAWPKSLNEKDLKKAILHKIRPNNEDFTFYKARCFASNIDNFSNAQKKCEKARIQSDLSSAEDNFKRKSYKILKKQKTPSSESDYEQSDDNSNSIPRYHSDPDSSNKKLAGWSPLKTSLNRGEIDKIISPIMVLDNPEKIPHTSTNNITASKILIETTKSPIFEKNSYGNTSVSPTMNSSQSYGVKRSLFPADIGIQDSPKHLFSANKSASRNQTSNNKKNIEDDNTFKKSVIHQLLTLKYEMRSMDEKINIILKLAENEKISSISQETATFSQFSQFDNELPIKTYDELIEIESKIASDKTYRSYFVQRLSSVGGKSIAAMVKRIMTMVFNPELLITFSYNGRCNKKRNFAGLLINKIIFESVFKIKKFAASDNSTNQIEQVIKYVLIQTPFKLKRQKESTIHTTTVMEQS</sequence>
<evidence type="ECO:0000259" key="2">
    <source>
        <dbReference type="Pfam" id="PF16064"/>
    </source>
</evidence>
<accession>A0A6G0Y582</accession>
<dbReference type="PANTHER" id="PTHR34153">
    <property type="entry name" value="SI:CH211-262H13.3-RELATED-RELATED"/>
    <property type="match status" value="1"/>
</dbReference>
<dbReference type="Proteomes" id="UP000478052">
    <property type="component" value="Unassembled WGS sequence"/>
</dbReference>
<evidence type="ECO:0000313" key="4">
    <source>
        <dbReference type="Proteomes" id="UP000478052"/>
    </source>
</evidence>
<proteinExistence type="predicted"/>
<dbReference type="AlphaFoldDB" id="A0A6G0Y582"/>
<evidence type="ECO:0000256" key="1">
    <source>
        <dbReference type="SAM" id="MobiDB-lite"/>
    </source>
</evidence>
<dbReference type="PANTHER" id="PTHR34153:SF2">
    <property type="entry name" value="SI:CH211-262H13.3-RELATED"/>
    <property type="match status" value="1"/>
</dbReference>
<dbReference type="InterPro" id="IPR032071">
    <property type="entry name" value="DUF4806"/>
</dbReference>
<dbReference type="Pfam" id="PF16064">
    <property type="entry name" value="DUF4806"/>
    <property type="match status" value="1"/>
</dbReference>
<comment type="caution">
    <text evidence="3">The sequence shown here is derived from an EMBL/GenBank/DDBJ whole genome shotgun (WGS) entry which is preliminary data.</text>
</comment>